<name>A0A650CLJ1_9CREN</name>
<sequence>MGRDYFLDKDIVVDKERNIYLVFSNVNPYGYIYAMIKYVYTGKGLWKGYERVLKYYGVNNMLKLSQEFLMEPCYGVTFPVLRLSNVSKHLKPEEKALELIKHTSGSKHEISFLELYTALGVRQLGITGSFLAGINHENSDLDIVIYGCEDALYVMNNFEGFEEDRDWIVETSRNYGLTLDFSKQLYDKRTRGAIKGIKFSILFVDPRPERPCKEVCKRKGEITITAEIEKGSCDVLFYPSKVILHNVNVVSGEVGLKPEILVSYEGIYSTLLFKSRKIEAKGMLVECEKPIIVVGDRDVPGYIRRIL</sequence>
<organism evidence="2 3">
    <name type="scientific">Stygiolobus azoricus</name>
    <dbReference type="NCBI Taxonomy" id="41675"/>
    <lineage>
        <taxon>Archaea</taxon>
        <taxon>Thermoproteota</taxon>
        <taxon>Thermoprotei</taxon>
        <taxon>Sulfolobales</taxon>
        <taxon>Sulfolobaceae</taxon>
        <taxon>Stygiolobus</taxon>
    </lineage>
</organism>
<protein>
    <submittedName>
        <fullName evidence="2">Nucleotidyltransferase</fullName>
    </submittedName>
</protein>
<keyword evidence="2" id="KW-0808">Transferase</keyword>
<dbReference type="GeneID" id="42797620"/>
<dbReference type="OrthoDB" id="18771at2157"/>
<keyword evidence="3" id="KW-1185">Reference proteome</keyword>
<dbReference type="GO" id="GO:0016779">
    <property type="term" value="F:nucleotidyltransferase activity"/>
    <property type="evidence" value="ECO:0007669"/>
    <property type="project" value="InterPro"/>
</dbReference>
<dbReference type="AlphaFoldDB" id="A0A650CLJ1"/>
<reference evidence="2 3" key="1">
    <citation type="submission" date="2019-10" db="EMBL/GenBank/DDBJ databases">
        <title>Genome Sequences from Six Type Strain Members of the Archaeal Family Sulfolobaceae: Acidianus ambivalens, Acidianus infernus, Metallosphaera prunae, Stygiolobus azoricus, Sulfolobus metallicus, and Sulfurisphaera ohwakuensis.</title>
        <authorList>
            <person name="Counts J.A."/>
            <person name="Kelly R.M."/>
        </authorList>
    </citation>
    <scope>NUCLEOTIDE SEQUENCE [LARGE SCALE GENOMIC DNA]</scope>
    <source>
        <strain evidence="2 3">FC6</strain>
    </source>
</reference>
<dbReference type="InterPro" id="IPR002934">
    <property type="entry name" value="Polymerase_NTP_transf_dom"/>
</dbReference>
<accession>A0A650CLJ1</accession>
<evidence type="ECO:0000313" key="3">
    <source>
        <dbReference type="Proteomes" id="UP000423396"/>
    </source>
</evidence>
<evidence type="ECO:0000259" key="1">
    <source>
        <dbReference type="Pfam" id="PF01909"/>
    </source>
</evidence>
<feature type="domain" description="Polymerase nucleotidyl transferase" evidence="1">
    <location>
        <begin position="117"/>
        <end position="191"/>
    </location>
</feature>
<dbReference type="EMBL" id="CP045483">
    <property type="protein sequence ID" value="QGR18720.1"/>
    <property type="molecule type" value="Genomic_DNA"/>
</dbReference>
<dbReference type="RefSeq" id="WP_156004943.1">
    <property type="nucleotide sequence ID" value="NZ_CP045483.1"/>
</dbReference>
<gene>
    <name evidence="2" type="ORF">D1868_01040</name>
</gene>
<proteinExistence type="predicted"/>
<dbReference type="Proteomes" id="UP000423396">
    <property type="component" value="Chromosome"/>
</dbReference>
<evidence type="ECO:0000313" key="2">
    <source>
        <dbReference type="EMBL" id="QGR18720.1"/>
    </source>
</evidence>
<dbReference type="Pfam" id="PF01909">
    <property type="entry name" value="NTP_transf_2"/>
    <property type="match status" value="1"/>
</dbReference>
<dbReference type="KEGG" id="sazo:D1868_01040"/>